<dbReference type="Proteomes" id="UP001054252">
    <property type="component" value="Unassembled WGS sequence"/>
</dbReference>
<keyword evidence="2" id="KW-1185">Reference proteome</keyword>
<dbReference type="EMBL" id="BPVZ01000032">
    <property type="protein sequence ID" value="GKV10250.1"/>
    <property type="molecule type" value="Genomic_DNA"/>
</dbReference>
<evidence type="ECO:0000313" key="2">
    <source>
        <dbReference type="Proteomes" id="UP001054252"/>
    </source>
</evidence>
<protein>
    <submittedName>
        <fullName evidence="1">Uncharacterized protein</fullName>
    </submittedName>
</protein>
<reference evidence="1 2" key="1">
    <citation type="journal article" date="2021" name="Commun. Biol.">
        <title>The genome of Shorea leprosula (Dipterocarpaceae) highlights the ecological relevance of drought in aseasonal tropical rainforests.</title>
        <authorList>
            <person name="Ng K.K.S."/>
            <person name="Kobayashi M.J."/>
            <person name="Fawcett J.A."/>
            <person name="Hatakeyama M."/>
            <person name="Paape T."/>
            <person name="Ng C.H."/>
            <person name="Ang C.C."/>
            <person name="Tnah L.H."/>
            <person name="Lee C.T."/>
            <person name="Nishiyama T."/>
            <person name="Sese J."/>
            <person name="O'Brien M.J."/>
            <person name="Copetti D."/>
            <person name="Mohd Noor M.I."/>
            <person name="Ong R.C."/>
            <person name="Putra M."/>
            <person name="Sireger I.Z."/>
            <person name="Indrioko S."/>
            <person name="Kosugi Y."/>
            <person name="Izuno A."/>
            <person name="Isagi Y."/>
            <person name="Lee S.L."/>
            <person name="Shimizu K.K."/>
        </authorList>
    </citation>
    <scope>NUCLEOTIDE SEQUENCE [LARGE SCALE GENOMIC DNA]</scope>
    <source>
        <strain evidence="1">214</strain>
    </source>
</reference>
<accession>A0AAV5JE18</accession>
<gene>
    <name evidence="1" type="ORF">SLEP1_g21643</name>
</gene>
<dbReference type="AlphaFoldDB" id="A0AAV5JE18"/>
<evidence type="ECO:0000313" key="1">
    <source>
        <dbReference type="EMBL" id="GKV10250.1"/>
    </source>
</evidence>
<organism evidence="1 2">
    <name type="scientific">Rubroshorea leprosula</name>
    <dbReference type="NCBI Taxonomy" id="152421"/>
    <lineage>
        <taxon>Eukaryota</taxon>
        <taxon>Viridiplantae</taxon>
        <taxon>Streptophyta</taxon>
        <taxon>Embryophyta</taxon>
        <taxon>Tracheophyta</taxon>
        <taxon>Spermatophyta</taxon>
        <taxon>Magnoliopsida</taxon>
        <taxon>eudicotyledons</taxon>
        <taxon>Gunneridae</taxon>
        <taxon>Pentapetalae</taxon>
        <taxon>rosids</taxon>
        <taxon>malvids</taxon>
        <taxon>Malvales</taxon>
        <taxon>Dipterocarpaceae</taxon>
        <taxon>Rubroshorea</taxon>
    </lineage>
</organism>
<proteinExistence type="predicted"/>
<sequence>MSELLNLIRCPFSEVLQFPVHLSMSSAVARSITSKVACPLLLARFSSFEGGWSLCLTRESMGE</sequence>
<name>A0AAV5JE18_9ROSI</name>
<comment type="caution">
    <text evidence="1">The sequence shown here is derived from an EMBL/GenBank/DDBJ whole genome shotgun (WGS) entry which is preliminary data.</text>
</comment>